<accession>A0A9D4ZR90</accession>
<dbReference type="PANTHER" id="PTHR47926:SF533">
    <property type="entry name" value="DYW DOMAIN-CONTAINING PROTEIN"/>
    <property type="match status" value="1"/>
</dbReference>
<feature type="repeat" description="PPR" evidence="2">
    <location>
        <begin position="270"/>
        <end position="304"/>
    </location>
</feature>
<organism evidence="4 5">
    <name type="scientific">Adiantum capillus-veneris</name>
    <name type="common">Maidenhair fern</name>
    <dbReference type="NCBI Taxonomy" id="13818"/>
    <lineage>
        <taxon>Eukaryota</taxon>
        <taxon>Viridiplantae</taxon>
        <taxon>Streptophyta</taxon>
        <taxon>Embryophyta</taxon>
        <taxon>Tracheophyta</taxon>
        <taxon>Polypodiopsida</taxon>
        <taxon>Polypodiidae</taxon>
        <taxon>Polypodiales</taxon>
        <taxon>Pteridineae</taxon>
        <taxon>Pteridaceae</taxon>
        <taxon>Vittarioideae</taxon>
        <taxon>Adiantum</taxon>
    </lineage>
</organism>
<feature type="repeat" description="PPR" evidence="2">
    <location>
        <begin position="371"/>
        <end position="405"/>
    </location>
</feature>
<dbReference type="Pfam" id="PF01535">
    <property type="entry name" value="PPR"/>
    <property type="match status" value="3"/>
</dbReference>
<dbReference type="GO" id="GO:0048731">
    <property type="term" value="P:system development"/>
    <property type="evidence" value="ECO:0007669"/>
    <property type="project" value="UniProtKB-ARBA"/>
</dbReference>
<comment type="caution">
    <text evidence="4">The sequence shown here is derived from an EMBL/GenBank/DDBJ whole genome shotgun (WGS) entry which is preliminary data.</text>
</comment>
<evidence type="ECO:0000313" key="5">
    <source>
        <dbReference type="Proteomes" id="UP000886520"/>
    </source>
</evidence>
<evidence type="ECO:0000256" key="1">
    <source>
        <dbReference type="ARBA" id="ARBA00022737"/>
    </source>
</evidence>
<dbReference type="GO" id="GO:0009451">
    <property type="term" value="P:RNA modification"/>
    <property type="evidence" value="ECO:0007669"/>
    <property type="project" value="InterPro"/>
</dbReference>
<dbReference type="InterPro" id="IPR011990">
    <property type="entry name" value="TPR-like_helical_dom_sf"/>
</dbReference>
<feature type="repeat" description="PPR" evidence="2">
    <location>
        <begin position="169"/>
        <end position="203"/>
    </location>
</feature>
<dbReference type="Gene3D" id="1.25.40.10">
    <property type="entry name" value="Tetratricopeptide repeat domain"/>
    <property type="match status" value="4"/>
</dbReference>
<dbReference type="InterPro" id="IPR032867">
    <property type="entry name" value="DYW_dom"/>
</dbReference>
<proteinExistence type="predicted"/>
<reference evidence="4" key="1">
    <citation type="submission" date="2021-01" db="EMBL/GenBank/DDBJ databases">
        <title>Adiantum capillus-veneris genome.</title>
        <authorList>
            <person name="Fang Y."/>
            <person name="Liao Q."/>
        </authorList>
    </citation>
    <scope>NUCLEOTIDE SEQUENCE</scope>
    <source>
        <strain evidence="4">H3</strain>
        <tissue evidence="4">Leaf</tissue>
    </source>
</reference>
<name>A0A9D4ZR90_ADICA</name>
<dbReference type="EMBL" id="JABFUD020000001">
    <property type="protein sequence ID" value="KAI5085014.1"/>
    <property type="molecule type" value="Genomic_DNA"/>
</dbReference>
<dbReference type="FunFam" id="1.25.40.10:FF:000196">
    <property type="entry name" value="Pentatricopeptide repeat-containing protein At4g14850"/>
    <property type="match status" value="1"/>
</dbReference>
<protein>
    <recommendedName>
        <fullName evidence="3">DYW domain-containing protein</fullName>
    </recommendedName>
</protein>
<keyword evidence="1" id="KW-0677">Repeat</keyword>
<dbReference type="InterPro" id="IPR046960">
    <property type="entry name" value="PPR_At4g14850-like_plant"/>
</dbReference>
<dbReference type="Proteomes" id="UP000886520">
    <property type="component" value="Chromosome 1"/>
</dbReference>
<dbReference type="AlphaFoldDB" id="A0A9D4ZR90"/>
<evidence type="ECO:0000313" key="4">
    <source>
        <dbReference type="EMBL" id="KAI5085014.1"/>
    </source>
</evidence>
<gene>
    <name evidence="4" type="ORF">GOP47_0001183</name>
</gene>
<feature type="repeat" description="PPR" evidence="2">
    <location>
        <begin position="507"/>
        <end position="537"/>
    </location>
</feature>
<feature type="repeat" description="PPR" evidence="2">
    <location>
        <begin position="239"/>
        <end position="269"/>
    </location>
</feature>
<dbReference type="Pfam" id="PF14432">
    <property type="entry name" value="DYW_deaminase"/>
    <property type="match status" value="1"/>
</dbReference>
<dbReference type="GO" id="GO:0003723">
    <property type="term" value="F:RNA binding"/>
    <property type="evidence" value="ECO:0007669"/>
    <property type="project" value="InterPro"/>
</dbReference>
<sequence>MVEGGVGFVPVEKRLVSFGRYKGKPLGSLPSGYLRWLASPVSPPQQGHYTIWAQLAKRVLRNRSAFQGLEEQDLEKLTHTEFSSTAPWNKFLHNLDTLKTCVHPATFASLLQWCASSQHLIPGQKAHHHILLHGLEHHPLLRNLIVQMYGDCGALDDGCKHLVALHPQDTLAWNLMMKAYTQHGYINEVLGLYELMLVKEIEPNRVTILNALDVCGKHNLLCKGRLTHHSAINVDHQGDGVVANALITMYGKCGSLDDARDVFEQMPKSDVVTWNALIAAFGQNGLWQLSLSLHMQMKQEGCFPDEITYVSILDACASLSTLLEGRYAHVLVLAMHLESSVVVGTALVNMYGKCGMPDDARQSFEKIPQKNTVCWTAMISAYAQNKCGKDALELFTLMEQEGAHPNRVTFVSVLDACATSANLSLGEKIHERIKNSRFTMDTKVGTTLMNMYGRCGRVDCAKAIFDKLPVRDLASWNAMIAAYAQHGQVKQALQLFDEMKQKRVRPDMITYVSILSMCSRAGLIHEACELFTSMERDYGIASVEHHHNCIVDLLAKAGKLDEAEHLIQDLPEARLSDVPVMTLFGACKNRNDLKGTERMAQLLFRVGRGGKDPSILMAAIRAAHSIHKVARVASESSEVLMKNIQGKCLIRLGGRVHQFRPHEKSHPLLGDICRELTRLTSEMQRAGHFSCIPQKDLEVFDQEEHTGMLAATFGLMSTPPGMPLYITKDTNLCAVCHLVIEFMSKVTSRKIVVKDGSRLHRFQNGSCSCAKWDFA</sequence>
<dbReference type="OrthoDB" id="185373at2759"/>
<dbReference type="FunFam" id="1.25.40.10:FF:000158">
    <property type="entry name" value="pentatricopeptide repeat-containing protein At2g33680"/>
    <property type="match status" value="1"/>
</dbReference>
<evidence type="ECO:0000256" key="2">
    <source>
        <dbReference type="PROSITE-ProRule" id="PRU00708"/>
    </source>
</evidence>
<feature type="domain" description="DYW" evidence="3">
    <location>
        <begin position="704"/>
        <end position="771"/>
    </location>
</feature>
<dbReference type="PROSITE" id="PS51375">
    <property type="entry name" value="PPR"/>
    <property type="match status" value="6"/>
</dbReference>
<evidence type="ECO:0000259" key="3">
    <source>
        <dbReference type="Pfam" id="PF14432"/>
    </source>
</evidence>
<dbReference type="GO" id="GO:0008270">
    <property type="term" value="F:zinc ion binding"/>
    <property type="evidence" value="ECO:0007669"/>
    <property type="project" value="InterPro"/>
</dbReference>
<dbReference type="Pfam" id="PF13041">
    <property type="entry name" value="PPR_2"/>
    <property type="match status" value="3"/>
</dbReference>
<dbReference type="FunFam" id="1.25.40.10:FF:000031">
    <property type="entry name" value="Pentatricopeptide repeat-containing protein mitochondrial"/>
    <property type="match status" value="1"/>
</dbReference>
<feature type="repeat" description="PPR" evidence="2">
    <location>
        <begin position="472"/>
        <end position="506"/>
    </location>
</feature>
<dbReference type="NCBIfam" id="TIGR00756">
    <property type="entry name" value="PPR"/>
    <property type="match status" value="6"/>
</dbReference>
<dbReference type="PANTHER" id="PTHR47926">
    <property type="entry name" value="PENTATRICOPEPTIDE REPEAT-CONTAINING PROTEIN"/>
    <property type="match status" value="1"/>
</dbReference>
<keyword evidence="5" id="KW-1185">Reference proteome</keyword>
<dbReference type="InterPro" id="IPR002885">
    <property type="entry name" value="PPR_rpt"/>
</dbReference>